<keyword evidence="1" id="KW-0812">Transmembrane</keyword>
<keyword evidence="1" id="KW-0472">Membrane</keyword>
<evidence type="ECO:0000313" key="2">
    <source>
        <dbReference type="EMBL" id="BBL92040.1"/>
    </source>
</evidence>
<feature type="transmembrane region" description="Helical" evidence="1">
    <location>
        <begin position="39"/>
        <end position="61"/>
    </location>
</feature>
<dbReference type="Pfam" id="PF11391">
    <property type="entry name" value="DUF2798"/>
    <property type="match status" value="1"/>
</dbReference>
<sequence>MAQSTKQIWITALLCSFTMALIMSGIISATKLGFTYEWLTSWPISFLFAWPCALLLNLTLLPKIRSWVVNNF</sequence>
<dbReference type="EMBL" id="AP019799">
    <property type="protein sequence ID" value="BBL92040.1"/>
    <property type="molecule type" value="Genomic_DNA"/>
</dbReference>
<dbReference type="AlphaFoldDB" id="A0A510III7"/>
<organism evidence="2 3">
    <name type="scientific">Vibrio rotiferianus</name>
    <dbReference type="NCBI Taxonomy" id="190895"/>
    <lineage>
        <taxon>Bacteria</taxon>
        <taxon>Pseudomonadati</taxon>
        <taxon>Pseudomonadota</taxon>
        <taxon>Gammaproteobacteria</taxon>
        <taxon>Vibrionales</taxon>
        <taxon>Vibrionaceae</taxon>
        <taxon>Vibrio</taxon>
    </lineage>
</organism>
<proteinExistence type="predicted"/>
<reference evidence="3" key="1">
    <citation type="submission" date="2019-07" db="EMBL/GenBank/DDBJ databases">
        <title>Complete Genome Sequences of Vibrion rotiferianus strain AM7.</title>
        <authorList>
            <person name="Miyazaki K."/>
            <person name="Wiseschart A."/>
            <person name="Pootanakit K."/>
            <person name="Ishimori K."/>
            <person name="Kitahara K."/>
        </authorList>
    </citation>
    <scope>NUCLEOTIDE SEQUENCE [LARGE SCALE GENOMIC DNA]</scope>
    <source>
        <strain evidence="3">AM7</strain>
    </source>
</reference>
<evidence type="ECO:0000313" key="3">
    <source>
        <dbReference type="Proteomes" id="UP000315115"/>
    </source>
</evidence>
<dbReference type="Proteomes" id="UP000315115">
    <property type="component" value="Chromosome 2"/>
</dbReference>
<evidence type="ECO:0000256" key="1">
    <source>
        <dbReference type="SAM" id="Phobius"/>
    </source>
</evidence>
<dbReference type="InterPro" id="IPR021529">
    <property type="entry name" value="DUF2798"/>
</dbReference>
<keyword evidence="1" id="KW-1133">Transmembrane helix</keyword>
<gene>
    <name evidence="2" type="ORF">VroAM7_46930</name>
</gene>
<accession>A0A510III7</accession>
<evidence type="ECO:0008006" key="4">
    <source>
        <dbReference type="Google" id="ProtNLM"/>
    </source>
</evidence>
<protein>
    <recommendedName>
        <fullName evidence="4">MFS transporter permease</fullName>
    </recommendedName>
</protein>
<name>A0A510III7_9VIBR</name>